<keyword evidence="1" id="KW-0175">Coiled coil</keyword>
<evidence type="ECO:0000256" key="1">
    <source>
        <dbReference type="SAM" id="Coils"/>
    </source>
</evidence>
<feature type="signal peptide" evidence="2">
    <location>
        <begin position="1"/>
        <end position="18"/>
    </location>
</feature>
<gene>
    <name evidence="3" type="ORF">PECAL_2P10110</name>
</gene>
<protein>
    <recommendedName>
        <fullName evidence="5">PS II complex 12 kDa extrinsic protein</fullName>
    </recommendedName>
</protein>
<dbReference type="AlphaFoldDB" id="A0A8J2SHH6"/>
<proteinExistence type="predicted"/>
<comment type="caution">
    <text evidence="3">The sequence shown here is derived from an EMBL/GenBank/DDBJ whole genome shotgun (WGS) entry which is preliminary data.</text>
</comment>
<sequence length="248" mass="25709">MPSSRHILLALGASSATALQLPGVGEVSLSLPQPPASQINYLNDLKIAAIDFVSEARQNPLSALPAVGAAGAAGLVLFAAASTLTAPPVAEGGVYKGVGVGTDGIVRIGFPAGGEVLVPGAPFQAKNGYLGMWNWEKQGKPVPKDQTPEAQKALREAFDAERKKFDVEAQQQGYKDAEDRGIQEKERILAEKAAAKAAKEAAKAAAAAEKERLAAEAKKPGTVSQPKYYGNIRGIAQPATYGVGAPKK</sequence>
<feature type="coiled-coil region" evidence="1">
    <location>
        <begin position="185"/>
        <end position="218"/>
    </location>
</feature>
<keyword evidence="2" id="KW-0732">Signal</keyword>
<organism evidence="3 4">
    <name type="scientific">Pelagomonas calceolata</name>
    <dbReference type="NCBI Taxonomy" id="35677"/>
    <lineage>
        <taxon>Eukaryota</taxon>
        <taxon>Sar</taxon>
        <taxon>Stramenopiles</taxon>
        <taxon>Ochrophyta</taxon>
        <taxon>Pelagophyceae</taxon>
        <taxon>Pelagomonadales</taxon>
        <taxon>Pelagomonadaceae</taxon>
        <taxon>Pelagomonas</taxon>
    </lineage>
</organism>
<evidence type="ECO:0000313" key="3">
    <source>
        <dbReference type="EMBL" id="CAH0367964.1"/>
    </source>
</evidence>
<evidence type="ECO:0008006" key="5">
    <source>
        <dbReference type="Google" id="ProtNLM"/>
    </source>
</evidence>
<evidence type="ECO:0000256" key="2">
    <source>
        <dbReference type="SAM" id="SignalP"/>
    </source>
</evidence>
<dbReference type="Proteomes" id="UP000789595">
    <property type="component" value="Unassembled WGS sequence"/>
</dbReference>
<reference evidence="3" key="1">
    <citation type="submission" date="2021-11" db="EMBL/GenBank/DDBJ databases">
        <authorList>
            <consortium name="Genoscope - CEA"/>
            <person name="William W."/>
        </authorList>
    </citation>
    <scope>NUCLEOTIDE SEQUENCE</scope>
</reference>
<name>A0A8J2SHH6_9STRA</name>
<evidence type="ECO:0000313" key="4">
    <source>
        <dbReference type="Proteomes" id="UP000789595"/>
    </source>
</evidence>
<feature type="chain" id="PRO_5035312937" description="PS II complex 12 kDa extrinsic protein" evidence="2">
    <location>
        <begin position="19"/>
        <end position="248"/>
    </location>
</feature>
<dbReference type="EMBL" id="CAKKNE010000002">
    <property type="protein sequence ID" value="CAH0367964.1"/>
    <property type="molecule type" value="Genomic_DNA"/>
</dbReference>
<keyword evidence="4" id="KW-1185">Reference proteome</keyword>
<accession>A0A8J2SHH6</accession>